<dbReference type="CDD" id="cd05233">
    <property type="entry name" value="SDR_c"/>
    <property type="match status" value="1"/>
</dbReference>
<dbReference type="SUPFAM" id="SSF51735">
    <property type="entry name" value="NAD(P)-binding Rossmann-fold domains"/>
    <property type="match status" value="1"/>
</dbReference>
<reference evidence="4 5" key="1">
    <citation type="submission" date="2017-12" db="EMBL/GenBank/DDBJ databases">
        <title>Draft genome sequence of Ralstonia pickettii 52.</title>
        <authorList>
            <person name="Zheng B."/>
        </authorList>
    </citation>
    <scope>NUCLEOTIDE SEQUENCE [LARGE SCALE GENOMIC DNA]</scope>
    <source>
        <strain evidence="4 5">52</strain>
    </source>
</reference>
<dbReference type="Pfam" id="PF00106">
    <property type="entry name" value="adh_short"/>
    <property type="match status" value="1"/>
</dbReference>
<dbReference type="OrthoDB" id="196630at2"/>
<sequence length="253" mass="27007">MTQTDLNSNPDTTPTLRDKVIIVTGAGRGLGAAISRVLSADGATVVATDHDAGTADRTAAELIAEGSQSHAIALDVGDEAAVRSALDEVVDRFGRVDAVINNAAIDITLPIDELNVEDWDRVVRTNLRGPFLLAKHASVLMRKRASGAIVNIASTASRRAWPNASVYHATKWGLLGLSHALHAELRPHGIKVSAVIAGGMRTPFLLDRFPDIDVNNLQDPANVAAAVRFVLLQPPETVIPEVMVLPMRETSWP</sequence>
<dbReference type="FunFam" id="3.40.50.720:FF:000084">
    <property type="entry name" value="Short-chain dehydrogenase reductase"/>
    <property type="match status" value="1"/>
</dbReference>
<protein>
    <submittedName>
        <fullName evidence="4">Short-chain dehydrogenase</fullName>
    </submittedName>
</protein>
<evidence type="ECO:0000256" key="3">
    <source>
        <dbReference type="RuleBase" id="RU000363"/>
    </source>
</evidence>
<comment type="similarity">
    <text evidence="1 3">Belongs to the short-chain dehydrogenases/reductases (SDR) family.</text>
</comment>
<accession>A0A2N4TS53</accession>
<dbReference type="PRINTS" id="PR00081">
    <property type="entry name" value="GDHRDH"/>
</dbReference>
<proteinExistence type="inferred from homology"/>
<dbReference type="PANTHER" id="PTHR43669:SF3">
    <property type="entry name" value="ALCOHOL DEHYDROGENASE, PUTATIVE (AFU_ORTHOLOGUE AFUA_3G03445)-RELATED"/>
    <property type="match status" value="1"/>
</dbReference>
<dbReference type="EMBL" id="PKQE01000002">
    <property type="protein sequence ID" value="PLC42479.1"/>
    <property type="molecule type" value="Genomic_DNA"/>
</dbReference>
<evidence type="ECO:0000313" key="5">
    <source>
        <dbReference type="Proteomes" id="UP000234456"/>
    </source>
</evidence>
<dbReference type="InterPro" id="IPR036291">
    <property type="entry name" value="NAD(P)-bd_dom_sf"/>
</dbReference>
<comment type="caution">
    <text evidence="4">The sequence shown here is derived from an EMBL/GenBank/DDBJ whole genome shotgun (WGS) entry which is preliminary data.</text>
</comment>
<dbReference type="Proteomes" id="UP000234456">
    <property type="component" value="Unassembled WGS sequence"/>
</dbReference>
<name>A0A2N4TS53_RALPI</name>
<gene>
    <name evidence="4" type="ORF">C0Q88_10955</name>
</gene>
<dbReference type="InterPro" id="IPR002347">
    <property type="entry name" value="SDR_fam"/>
</dbReference>
<dbReference type="Gene3D" id="3.40.50.720">
    <property type="entry name" value="NAD(P)-binding Rossmann-like Domain"/>
    <property type="match status" value="1"/>
</dbReference>
<dbReference type="RefSeq" id="WP_102065562.1">
    <property type="nucleotide sequence ID" value="NZ_PKQE01000002.1"/>
</dbReference>
<evidence type="ECO:0000313" key="4">
    <source>
        <dbReference type="EMBL" id="PLC42479.1"/>
    </source>
</evidence>
<evidence type="ECO:0000256" key="2">
    <source>
        <dbReference type="ARBA" id="ARBA00023002"/>
    </source>
</evidence>
<evidence type="ECO:0000256" key="1">
    <source>
        <dbReference type="ARBA" id="ARBA00006484"/>
    </source>
</evidence>
<organism evidence="4 5">
    <name type="scientific">Ralstonia pickettii</name>
    <name type="common">Burkholderia pickettii</name>
    <dbReference type="NCBI Taxonomy" id="329"/>
    <lineage>
        <taxon>Bacteria</taxon>
        <taxon>Pseudomonadati</taxon>
        <taxon>Pseudomonadota</taxon>
        <taxon>Betaproteobacteria</taxon>
        <taxon>Burkholderiales</taxon>
        <taxon>Burkholderiaceae</taxon>
        <taxon>Ralstonia</taxon>
    </lineage>
</organism>
<dbReference type="AlphaFoldDB" id="A0A2N4TS53"/>
<dbReference type="PANTHER" id="PTHR43669">
    <property type="entry name" value="5-KETO-D-GLUCONATE 5-REDUCTASE"/>
    <property type="match status" value="1"/>
</dbReference>
<keyword evidence="2" id="KW-0560">Oxidoreductase</keyword>
<dbReference type="GO" id="GO:0016491">
    <property type="term" value="F:oxidoreductase activity"/>
    <property type="evidence" value="ECO:0007669"/>
    <property type="project" value="UniProtKB-KW"/>
</dbReference>
<dbReference type="PRINTS" id="PR00080">
    <property type="entry name" value="SDRFAMILY"/>
</dbReference>